<dbReference type="InterPro" id="IPR001647">
    <property type="entry name" value="HTH_TetR"/>
</dbReference>
<evidence type="ECO:0000256" key="2">
    <source>
        <dbReference type="ARBA" id="ARBA00011738"/>
    </source>
</evidence>
<dbReference type="RefSeq" id="WP_231005048.1">
    <property type="nucleotide sequence ID" value="NZ_JAJNEC010000005.1"/>
</dbReference>
<feature type="domain" description="HTH tetR-type" evidence="7">
    <location>
        <begin position="8"/>
        <end position="68"/>
    </location>
</feature>
<keyword evidence="4 6" id="KW-0238">DNA-binding</keyword>
<organism evidence="8 9">
    <name type="scientific">Niabella pedocola</name>
    <dbReference type="NCBI Taxonomy" id="1752077"/>
    <lineage>
        <taxon>Bacteria</taxon>
        <taxon>Pseudomonadati</taxon>
        <taxon>Bacteroidota</taxon>
        <taxon>Chitinophagia</taxon>
        <taxon>Chitinophagales</taxon>
        <taxon>Chitinophagaceae</taxon>
        <taxon>Niabella</taxon>
    </lineage>
</organism>
<dbReference type="InterPro" id="IPR009057">
    <property type="entry name" value="Homeodomain-like_sf"/>
</dbReference>
<dbReference type="InterPro" id="IPR041646">
    <property type="entry name" value="IcaR_C"/>
</dbReference>
<evidence type="ECO:0000256" key="6">
    <source>
        <dbReference type="PROSITE-ProRule" id="PRU00335"/>
    </source>
</evidence>
<evidence type="ECO:0000313" key="8">
    <source>
        <dbReference type="EMBL" id="MCD2423790.1"/>
    </source>
</evidence>
<dbReference type="EMBL" id="JAJNEC010000005">
    <property type="protein sequence ID" value="MCD2423790.1"/>
    <property type="molecule type" value="Genomic_DNA"/>
</dbReference>
<evidence type="ECO:0000259" key="7">
    <source>
        <dbReference type="PROSITE" id="PS50977"/>
    </source>
</evidence>
<sequence length="205" mass="23546">MGRKSLKETRQKQIIKAFYKLAKKEGLENASIAKTADLLAINPSLVIHYFKTKEHLVYGLVEYILDRYLLIFDVPENVQHNPKKKLLAVIDNIFSHKWNTLFDDSVSYSCYSLAFRDKVIKEKYKILLDSLRKNLEHLIIECNEKGYLKVDDTAAVADLVFILVDGAYYYLSLVSNKREYNKKLGTYKKRALGLLNFSVPASSAG</sequence>
<evidence type="ECO:0000256" key="3">
    <source>
        <dbReference type="ARBA" id="ARBA00014341"/>
    </source>
</evidence>
<proteinExistence type="predicted"/>
<dbReference type="InterPro" id="IPR036271">
    <property type="entry name" value="Tet_transcr_reg_TetR-rel_C_sf"/>
</dbReference>
<dbReference type="Proteomes" id="UP001199816">
    <property type="component" value="Unassembled WGS sequence"/>
</dbReference>
<reference evidence="8 9" key="1">
    <citation type="submission" date="2021-11" db="EMBL/GenBank/DDBJ databases">
        <title>Genomic of Niabella pedocola.</title>
        <authorList>
            <person name="Wu T."/>
        </authorList>
    </citation>
    <scope>NUCLEOTIDE SEQUENCE [LARGE SCALE GENOMIC DNA]</scope>
    <source>
        <strain evidence="8 9">JCM 31011</strain>
    </source>
</reference>
<evidence type="ECO:0000256" key="4">
    <source>
        <dbReference type="ARBA" id="ARBA00023125"/>
    </source>
</evidence>
<dbReference type="PROSITE" id="PS50977">
    <property type="entry name" value="HTH_TETR_2"/>
    <property type="match status" value="1"/>
</dbReference>
<keyword evidence="9" id="KW-1185">Reference proteome</keyword>
<evidence type="ECO:0000256" key="5">
    <source>
        <dbReference type="ARBA" id="ARBA00030200"/>
    </source>
</evidence>
<evidence type="ECO:0000256" key="1">
    <source>
        <dbReference type="ARBA" id="ARBA00002291"/>
    </source>
</evidence>
<dbReference type="SUPFAM" id="SSF48498">
    <property type="entry name" value="Tetracyclin repressor-like, C-terminal domain"/>
    <property type="match status" value="1"/>
</dbReference>
<evidence type="ECO:0000313" key="9">
    <source>
        <dbReference type="Proteomes" id="UP001199816"/>
    </source>
</evidence>
<dbReference type="Pfam" id="PF18665">
    <property type="entry name" value="TetR_C_37"/>
    <property type="match status" value="1"/>
</dbReference>
<comment type="subunit">
    <text evidence="2">Homodimer.</text>
</comment>
<dbReference type="SUPFAM" id="SSF46689">
    <property type="entry name" value="Homeodomain-like"/>
    <property type="match status" value="1"/>
</dbReference>
<comment type="function">
    <text evidence="1">Represses transcription of the icaADBC operon necessary for biofilm production.</text>
</comment>
<gene>
    <name evidence="8" type="ORF">LQ567_13525</name>
</gene>
<name>A0ABS8PSE7_9BACT</name>
<comment type="caution">
    <text evidence="8">The sequence shown here is derived from an EMBL/GenBank/DDBJ whole genome shotgun (WGS) entry which is preliminary data.</text>
</comment>
<protein>
    <recommendedName>
        <fullName evidence="3">Biofilm operon icaADBC HTH-type negative transcriptional regulator IcaR</fullName>
    </recommendedName>
    <alternativeName>
        <fullName evidence="5">Intercellular adhesion protein R</fullName>
    </alternativeName>
</protein>
<accession>A0ABS8PSE7</accession>
<feature type="DNA-binding region" description="H-T-H motif" evidence="6">
    <location>
        <begin position="31"/>
        <end position="50"/>
    </location>
</feature>
<dbReference type="Gene3D" id="1.10.357.10">
    <property type="entry name" value="Tetracycline Repressor, domain 2"/>
    <property type="match status" value="1"/>
</dbReference>